<name>A0A971S1G2_9BACT</name>
<proteinExistence type="predicted"/>
<sequence>MHPTILRNTLLAPSSIEKILSAPISDDVLPALTGLLTNFQDIKKFASEIHTEIHLVKPMLKLLGHTYESKPKFFEDHVKDPDVALFASEDDRVKSSPLWGTAGYYGNTLGILMLKRYGRNLHEGITGFYLEFENRIPMYQLMYLLRKASTPWGILTNGRYWMLIKKPGHFEEKLIEIDLEQPLLSGEEEPGRLFYNIFSLNGLKDAIPNVLEEEREALIALLMDKKKSIVRATATLKKKVDIYPQLRSSYKSFFPNDNLAVTDSYLKDREVPIETTPNARSTIVNEYDTSNICSYLFTRNTADVDFNLEQIIVRKNRLYTKEELLSLRILDMTPGLGNITIQLLEDIAYLSFLQPYREKNTFVSEWEDEASLKKYILDRMLYGVERSHICYDALQNSLMKRFGTGAEHYRLGNPLVGISLKDIENIFDVTKQMSLFGKTPKEMIADFREMYKVYFSLSKKIREDVKIREEIEVKLKAYRERMKDVMDAVTATFFVRDIDPKKIQDMMFNMEADESHWSVLRDKEWLIAAREIAARNGFFHMELEFPVLLNNGFDLIFAQPAVNYNWEDTIPTGEAAKAYIKKGMTFLKQNGRLVLLLDGDNENLLLQLQKSKKFDVQPGRGFLILSKKTIPQS</sequence>
<dbReference type="SUPFAM" id="SSF53335">
    <property type="entry name" value="S-adenosyl-L-methionine-dependent methyltransferases"/>
    <property type="match status" value="1"/>
</dbReference>
<protein>
    <submittedName>
        <fullName evidence="1">Uncharacterized protein</fullName>
    </submittedName>
</protein>
<evidence type="ECO:0000313" key="1">
    <source>
        <dbReference type="EMBL" id="NLW36076.1"/>
    </source>
</evidence>
<reference evidence="1" key="1">
    <citation type="journal article" date="2020" name="Biotechnol. Biofuels">
        <title>New insights from the biogas microbiome by comprehensive genome-resolved metagenomics of nearly 1600 species originating from multiple anaerobic digesters.</title>
        <authorList>
            <person name="Campanaro S."/>
            <person name="Treu L."/>
            <person name="Rodriguez-R L.M."/>
            <person name="Kovalovszki A."/>
            <person name="Ziels R.M."/>
            <person name="Maus I."/>
            <person name="Zhu X."/>
            <person name="Kougias P.G."/>
            <person name="Basile A."/>
            <person name="Luo G."/>
            <person name="Schluter A."/>
            <person name="Konstantinidis K.T."/>
            <person name="Angelidaki I."/>
        </authorList>
    </citation>
    <scope>NUCLEOTIDE SEQUENCE</scope>
    <source>
        <strain evidence="1">AS06rmzACSIP_7</strain>
    </source>
</reference>
<dbReference type="AlphaFoldDB" id="A0A971S1G2"/>
<evidence type="ECO:0000313" key="2">
    <source>
        <dbReference type="Proteomes" id="UP000777265"/>
    </source>
</evidence>
<organism evidence="1 2">
    <name type="scientific">Syntrophorhabdus aromaticivorans</name>
    <dbReference type="NCBI Taxonomy" id="328301"/>
    <lineage>
        <taxon>Bacteria</taxon>
        <taxon>Pseudomonadati</taxon>
        <taxon>Thermodesulfobacteriota</taxon>
        <taxon>Syntrophorhabdia</taxon>
        <taxon>Syntrophorhabdales</taxon>
        <taxon>Syntrophorhabdaceae</taxon>
        <taxon>Syntrophorhabdus</taxon>
    </lineage>
</organism>
<reference evidence="1" key="2">
    <citation type="submission" date="2020-01" db="EMBL/GenBank/DDBJ databases">
        <authorList>
            <person name="Campanaro S."/>
        </authorList>
    </citation>
    <scope>NUCLEOTIDE SEQUENCE</scope>
    <source>
        <strain evidence="1">AS06rmzACSIP_7</strain>
    </source>
</reference>
<dbReference type="EMBL" id="JAAYEE010000211">
    <property type="protein sequence ID" value="NLW36076.1"/>
    <property type="molecule type" value="Genomic_DNA"/>
</dbReference>
<comment type="caution">
    <text evidence="1">The sequence shown here is derived from an EMBL/GenBank/DDBJ whole genome shotgun (WGS) entry which is preliminary data.</text>
</comment>
<accession>A0A971S1G2</accession>
<gene>
    <name evidence="1" type="ORF">GXY80_11455</name>
</gene>
<dbReference type="Proteomes" id="UP000777265">
    <property type="component" value="Unassembled WGS sequence"/>
</dbReference>
<dbReference type="InterPro" id="IPR029063">
    <property type="entry name" value="SAM-dependent_MTases_sf"/>
</dbReference>